<protein>
    <recommendedName>
        <fullName evidence="2">CBF1-interacting co-repressor CIR N-terminal domain-containing protein</fullName>
    </recommendedName>
</protein>
<dbReference type="eggNOG" id="ENOG502RR25">
    <property type="taxonomic scope" value="Eukaryota"/>
</dbReference>
<gene>
    <name evidence="3" type="ORF">PDE_04848</name>
</gene>
<feature type="compositionally biased region" description="Basic and acidic residues" evidence="1">
    <location>
        <begin position="251"/>
        <end position="275"/>
    </location>
</feature>
<dbReference type="InterPro" id="IPR039875">
    <property type="entry name" value="LENG1-like"/>
</dbReference>
<name>S8AUR9_PENO1</name>
<dbReference type="OrthoDB" id="2159131at2759"/>
<reference evidence="3 4" key="1">
    <citation type="journal article" date="2013" name="PLoS ONE">
        <title>Genomic and secretomic analyses reveal unique features of the lignocellulolytic enzyme system of Penicillium decumbens.</title>
        <authorList>
            <person name="Liu G."/>
            <person name="Zhang L."/>
            <person name="Wei X."/>
            <person name="Zou G."/>
            <person name="Qin Y."/>
            <person name="Ma L."/>
            <person name="Li J."/>
            <person name="Zheng H."/>
            <person name="Wang S."/>
            <person name="Wang C."/>
            <person name="Xun L."/>
            <person name="Zhao G.-P."/>
            <person name="Zhou Z."/>
            <person name="Qu Y."/>
        </authorList>
    </citation>
    <scope>NUCLEOTIDE SEQUENCE [LARGE SCALE GENOMIC DNA]</scope>
    <source>
        <strain evidence="4">114-2 / CGMCC 5302</strain>
    </source>
</reference>
<dbReference type="AlphaFoldDB" id="S8AUR9"/>
<accession>S8AUR9</accession>
<proteinExistence type="predicted"/>
<dbReference type="HOGENOM" id="CLU_047019_0_0_1"/>
<dbReference type="PANTHER" id="PTHR22093:SF0">
    <property type="entry name" value="LEUKOCYTE RECEPTOR CLUSTER MEMBER 1"/>
    <property type="match status" value="1"/>
</dbReference>
<sequence length="331" mass="37763">MPLHLLGKKSWNVYNPDNIERVKRDEARAKAHEEEAERRMQEIDAERRIRILRGEGSCSPPPPALPPRSQIGISSSLGSGGRPADNAAQPRKRRRLAGEDDTDRDIRVAQERAIDARNARDRLALVPRHGGKDTETPLLDKTGHINLFPSEIDDRRVERNAEAEAEAADKKKRYEDQYTMRFANAAGFKEDIGRRPWYSSSGQDVTAPGSMPEKDVWGNEDPRRKEREQARLSSNDPLAAMKRGVQQLKATEQERKRWNEEKRAELKALDAEERHRSRHRRRDRARSEESLEGFSLDKTAVNRSASGRESRSFPSTAASLLEPLTSYWKNS</sequence>
<dbReference type="PhylomeDB" id="S8AUR9"/>
<dbReference type="STRING" id="933388.S8AUR9"/>
<feature type="region of interest" description="Disordered" evidence="1">
    <location>
        <begin position="191"/>
        <end position="331"/>
    </location>
</feature>
<feature type="compositionally biased region" description="Basic and acidic residues" evidence="1">
    <location>
        <begin position="212"/>
        <end position="230"/>
    </location>
</feature>
<feature type="compositionally biased region" description="Basic and acidic residues" evidence="1">
    <location>
        <begin position="25"/>
        <end position="53"/>
    </location>
</feature>
<keyword evidence="4" id="KW-1185">Reference proteome</keyword>
<evidence type="ECO:0000313" key="3">
    <source>
        <dbReference type="EMBL" id="EPS29898.1"/>
    </source>
</evidence>
<dbReference type="EMBL" id="KB644412">
    <property type="protein sequence ID" value="EPS29898.1"/>
    <property type="molecule type" value="Genomic_DNA"/>
</dbReference>
<feature type="region of interest" description="Disordered" evidence="1">
    <location>
        <begin position="25"/>
        <end position="106"/>
    </location>
</feature>
<dbReference type="InterPro" id="IPR019339">
    <property type="entry name" value="CIR_N_dom"/>
</dbReference>
<organism evidence="3 4">
    <name type="scientific">Penicillium oxalicum (strain 114-2 / CGMCC 5302)</name>
    <name type="common">Penicillium decumbens</name>
    <dbReference type="NCBI Taxonomy" id="933388"/>
    <lineage>
        <taxon>Eukaryota</taxon>
        <taxon>Fungi</taxon>
        <taxon>Dikarya</taxon>
        <taxon>Ascomycota</taxon>
        <taxon>Pezizomycotina</taxon>
        <taxon>Eurotiomycetes</taxon>
        <taxon>Eurotiomycetidae</taxon>
        <taxon>Eurotiales</taxon>
        <taxon>Aspergillaceae</taxon>
        <taxon>Penicillium</taxon>
    </lineage>
</organism>
<dbReference type="SMART" id="SM01083">
    <property type="entry name" value="Cir_N"/>
    <property type="match status" value="1"/>
</dbReference>
<dbReference type="Proteomes" id="UP000019376">
    <property type="component" value="Unassembled WGS sequence"/>
</dbReference>
<evidence type="ECO:0000313" key="4">
    <source>
        <dbReference type="Proteomes" id="UP000019376"/>
    </source>
</evidence>
<evidence type="ECO:0000259" key="2">
    <source>
        <dbReference type="SMART" id="SM01083"/>
    </source>
</evidence>
<evidence type="ECO:0000256" key="1">
    <source>
        <dbReference type="SAM" id="MobiDB-lite"/>
    </source>
</evidence>
<dbReference type="PANTHER" id="PTHR22093">
    <property type="entry name" value="LEUKOCYTE RECEPTOR CLUSTER LRC MEMBER 1"/>
    <property type="match status" value="1"/>
</dbReference>
<feature type="domain" description="CBF1-interacting co-repressor CIR N-terminal" evidence="2">
    <location>
        <begin position="10"/>
        <end position="46"/>
    </location>
</feature>